<dbReference type="SUPFAM" id="SSF55620">
    <property type="entry name" value="Tetrahydrobiopterin biosynthesis enzymes-like"/>
    <property type="match status" value="2"/>
</dbReference>
<protein>
    <recommendedName>
        <fullName evidence="5">6-carboxy-5,6,7,8-tetrahydropterin synthase</fullName>
        <ecNumber evidence="4">4.1.2.50</ecNumber>
    </recommendedName>
    <alternativeName>
        <fullName evidence="9">Queuosine biosynthesis protein QueD</fullName>
    </alternativeName>
</protein>
<gene>
    <name evidence="11" type="ORF">NITINOP_0531</name>
</gene>
<keyword evidence="12" id="KW-1185">Reference proteome</keyword>
<dbReference type="FunFam" id="3.30.479.10:FF:000003">
    <property type="entry name" value="6-pyruvoyl tetrahydrobiopterin synthase"/>
    <property type="match status" value="1"/>
</dbReference>
<keyword evidence="8 11" id="KW-0456">Lyase</keyword>
<sequence>MSSVLLTKRIEFAASHRYVKPEWDEATNRAVFGACYNPPAHGHNYLLEVTVRGEIDPVTGMVVNLFDLKRVLLDVLEEFDHKNLNLDMPYFKDRIPTSENFARLLWTKLAPQPDIGTLHAVRLYEDEDLSADVTAAGGLDRAWVTRRYTFTALRENGEGYAWDLHVTVHGPIDPVTGMVTNISDLDRLVREQIVQPFEKRDLRQVLGVSSVSGSTLVKTMWDRLAGRLTSGTLAAIRLDQTRDLSFEYAG</sequence>
<dbReference type="Proteomes" id="UP000066284">
    <property type="component" value="Chromosome 1"/>
</dbReference>
<dbReference type="AlphaFoldDB" id="A0A0S4KM61"/>
<evidence type="ECO:0000256" key="4">
    <source>
        <dbReference type="ARBA" id="ARBA00012982"/>
    </source>
</evidence>
<comment type="similarity">
    <text evidence="3">Belongs to the PTPS family. QueD subfamily.</text>
</comment>
<dbReference type="InterPro" id="IPR007115">
    <property type="entry name" value="6-PTP_synth/QueD"/>
</dbReference>
<evidence type="ECO:0000256" key="6">
    <source>
        <dbReference type="ARBA" id="ARBA00022723"/>
    </source>
</evidence>
<comment type="pathway">
    <text evidence="2">Purine metabolism; 7-cyano-7-deazaguanine biosynthesis.</text>
</comment>
<keyword evidence="6" id="KW-0479">Metal-binding</keyword>
<proteinExistence type="inferred from homology"/>
<dbReference type="STRING" id="1715989.NITINOP_0531"/>
<evidence type="ECO:0000256" key="3">
    <source>
        <dbReference type="ARBA" id="ARBA00008900"/>
    </source>
</evidence>
<organism evidence="11 12">
    <name type="scientific">Candidatus Nitrospira inopinata</name>
    <dbReference type="NCBI Taxonomy" id="1715989"/>
    <lineage>
        <taxon>Bacteria</taxon>
        <taxon>Pseudomonadati</taxon>
        <taxon>Nitrospirota</taxon>
        <taxon>Nitrospiria</taxon>
        <taxon>Nitrospirales</taxon>
        <taxon>Nitrospiraceae</taxon>
        <taxon>Nitrospira</taxon>
    </lineage>
</organism>
<dbReference type="EMBL" id="LN885086">
    <property type="protein sequence ID" value="CUQ65507.1"/>
    <property type="molecule type" value="Genomic_DNA"/>
</dbReference>
<evidence type="ECO:0000256" key="2">
    <source>
        <dbReference type="ARBA" id="ARBA00005061"/>
    </source>
</evidence>
<dbReference type="InterPro" id="IPR038418">
    <property type="entry name" value="6-PTP_synth/QueD_sf"/>
</dbReference>
<evidence type="ECO:0000256" key="10">
    <source>
        <dbReference type="ARBA" id="ARBA00048807"/>
    </source>
</evidence>
<dbReference type="GO" id="GO:0046872">
    <property type="term" value="F:metal ion binding"/>
    <property type="evidence" value="ECO:0007669"/>
    <property type="project" value="UniProtKB-KW"/>
</dbReference>
<evidence type="ECO:0000256" key="9">
    <source>
        <dbReference type="ARBA" id="ARBA00031449"/>
    </source>
</evidence>
<evidence type="ECO:0000256" key="1">
    <source>
        <dbReference type="ARBA" id="ARBA00001947"/>
    </source>
</evidence>
<evidence type="ECO:0000313" key="12">
    <source>
        <dbReference type="Proteomes" id="UP000066284"/>
    </source>
</evidence>
<dbReference type="PANTHER" id="PTHR12589">
    <property type="entry name" value="PYRUVOYL TETRAHYDROBIOPTERIN SYNTHASE"/>
    <property type="match status" value="1"/>
</dbReference>
<reference evidence="12" key="1">
    <citation type="submission" date="2015-09" db="EMBL/GenBank/DDBJ databases">
        <authorList>
            <person name="Daims H."/>
        </authorList>
    </citation>
    <scope>NUCLEOTIDE SEQUENCE [LARGE SCALE GENOMIC DNA]</scope>
</reference>
<evidence type="ECO:0000256" key="8">
    <source>
        <dbReference type="ARBA" id="ARBA00023239"/>
    </source>
</evidence>
<dbReference type="GO" id="GO:0070497">
    <property type="term" value="F:6-carboxytetrahydropterin synthase activity"/>
    <property type="evidence" value="ECO:0007669"/>
    <property type="project" value="UniProtKB-EC"/>
</dbReference>
<evidence type="ECO:0000256" key="7">
    <source>
        <dbReference type="ARBA" id="ARBA00022833"/>
    </source>
</evidence>
<dbReference type="RefSeq" id="WP_082633507.1">
    <property type="nucleotide sequence ID" value="NZ_LN885086.1"/>
</dbReference>
<dbReference type="OrthoDB" id="9804698at2"/>
<dbReference type="Gene3D" id="3.30.479.10">
    <property type="entry name" value="6-pyruvoyl tetrahydropterin synthase/QueD"/>
    <property type="match status" value="2"/>
</dbReference>
<comment type="cofactor">
    <cofactor evidence="1">
        <name>Zn(2+)</name>
        <dbReference type="ChEBI" id="CHEBI:29105"/>
    </cofactor>
</comment>
<evidence type="ECO:0000313" key="11">
    <source>
        <dbReference type="EMBL" id="CUQ65507.1"/>
    </source>
</evidence>
<evidence type="ECO:0000256" key="5">
    <source>
        <dbReference type="ARBA" id="ARBA00018141"/>
    </source>
</evidence>
<keyword evidence="7" id="KW-0862">Zinc</keyword>
<dbReference type="UniPathway" id="UPA00391"/>
<dbReference type="PANTHER" id="PTHR12589:SF7">
    <property type="entry name" value="6-PYRUVOYL TETRAHYDROBIOPTERIN SYNTHASE"/>
    <property type="match status" value="1"/>
</dbReference>
<name>A0A0S4KM61_9BACT</name>
<dbReference type="Pfam" id="PF01242">
    <property type="entry name" value="PTPS"/>
    <property type="match status" value="2"/>
</dbReference>
<comment type="catalytic activity">
    <reaction evidence="10">
        <text>7,8-dihydroneopterin 3'-triphosphate + H2O = 6-carboxy-5,6,7,8-tetrahydropterin + triphosphate + acetaldehyde + 2 H(+)</text>
        <dbReference type="Rhea" id="RHEA:27966"/>
        <dbReference type="ChEBI" id="CHEBI:15343"/>
        <dbReference type="ChEBI" id="CHEBI:15377"/>
        <dbReference type="ChEBI" id="CHEBI:15378"/>
        <dbReference type="ChEBI" id="CHEBI:18036"/>
        <dbReference type="ChEBI" id="CHEBI:58462"/>
        <dbReference type="ChEBI" id="CHEBI:61032"/>
        <dbReference type="EC" id="4.1.2.50"/>
    </reaction>
</comment>
<dbReference type="EC" id="4.1.2.50" evidence="4"/>
<dbReference type="KEGG" id="nio:NITINOP_0531"/>
<accession>A0A0S4KM61</accession>